<evidence type="ECO:0000313" key="3">
    <source>
        <dbReference type="Proteomes" id="UP001596410"/>
    </source>
</evidence>
<dbReference type="CDD" id="cd15787">
    <property type="entry name" value="YycH_N"/>
    <property type="match status" value="1"/>
</dbReference>
<feature type="domain" description="Regulatory protein YycH" evidence="1">
    <location>
        <begin position="4"/>
        <end position="436"/>
    </location>
</feature>
<evidence type="ECO:0000313" key="2">
    <source>
        <dbReference type="EMBL" id="MFC7061087.1"/>
    </source>
</evidence>
<comment type="caution">
    <text evidence="2">The sequence shown here is derived from an EMBL/GenBank/DDBJ whole genome shotgun (WGS) entry which is preliminary data.</text>
</comment>
<keyword evidence="3" id="KW-1185">Reference proteome</keyword>
<evidence type="ECO:0000259" key="1">
    <source>
        <dbReference type="Pfam" id="PF07435"/>
    </source>
</evidence>
<reference evidence="3" key="1">
    <citation type="journal article" date="2019" name="Int. J. Syst. Evol. Microbiol.">
        <title>The Global Catalogue of Microorganisms (GCM) 10K type strain sequencing project: providing services to taxonomists for standard genome sequencing and annotation.</title>
        <authorList>
            <consortium name="The Broad Institute Genomics Platform"/>
            <consortium name="The Broad Institute Genome Sequencing Center for Infectious Disease"/>
            <person name="Wu L."/>
            <person name="Ma J."/>
        </authorList>
    </citation>
    <scope>NUCLEOTIDE SEQUENCE [LARGE SCALE GENOMIC DNA]</scope>
    <source>
        <strain evidence="3">CGMCC 4.1621</strain>
    </source>
</reference>
<name>A0ABW2EIN1_9BACI</name>
<dbReference type="Pfam" id="PF07435">
    <property type="entry name" value="YycH"/>
    <property type="match status" value="1"/>
</dbReference>
<dbReference type="Proteomes" id="UP001596410">
    <property type="component" value="Unassembled WGS sequence"/>
</dbReference>
<dbReference type="EMBL" id="JBHSZV010000011">
    <property type="protein sequence ID" value="MFC7061087.1"/>
    <property type="molecule type" value="Genomic_DNA"/>
</dbReference>
<gene>
    <name evidence="2" type="ORF">ACFQIC_04310</name>
</gene>
<dbReference type="InterPro" id="IPR042274">
    <property type="entry name" value="YycH/YycI_2"/>
</dbReference>
<organism evidence="2 3">
    <name type="scientific">Halobacillus seohaensis</name>
    <dbReference type="NCBI Taxonomy" id="447421"/>
    <lineage>
        <taxon>Bacteria</taxon>
        <taxon>Bacillati</taxon>
        <taxon>Bacillota</taxon>
        <taxon>Bacilli</taxon>
        <taxon>Bacillales</taxon>
        <taxon>Bacillaceae</taxon>
        <taxon>Halobacillus</taxon>
    </lineage>
</organism>
<proteinExistence type="predicted"/>
<dbReference type="RefSeq" id="WP_204708824.1">
    <property type="nucleotide sequence ID" value="NZ_JBHSZV010000011.1"/>
</dbReference>
<sequence length="447" mass="50457">MKVETLKSIILFILIGFSLLLTVAQWNYQPNVDSLDEEGFIEETTINGEEVELTSLIAPSQFVFHKEASHYSYTDKEDAQLMFGEMKNWTMSNLLSTAHKGPPEQHEQMVEVVFPTDIPAQVIPNLFEFENDNQNAPAGHFNRIFFMVNEGSDRAEVLFVSDGENSTSFRATLRSGDTDGLKASMNNDEKFIEQILFADDEEKRIFIPRDSVTVAKDSVDSQKIDILPLRNELLSDSPVVRDSSSSTSELRLTDDSRRLEVPANGNRLEYSTLTSNASSVQTALSSFDLLERSVSFINTHKGWTDSFQLSDLNPSQSSVQFNMYFNSLPLLSSSDDFHKIEVEYDGDQERSYVRPLRDFDTSYPSPNEEGELPSGENVASFLEETDQYNMKLIEDIMIGYKLSQQTVGYEVYDLIPSWFVLENGSWKEITELSSEEEGGQANAVGPN</sequence>
<dbReference type="Gene3D" id="3.30.310.160">
    <property type="entry name" value="YycH protein, domain 2"/>
    <property type="match status" value="1"/>
</dbReference>
<accession>A0ABW2EIN1</accession>
<dbReference type="InterPro" id="IPR009996">
    <property type="entry name" value="YycH"/>
</dbReference>
<protein>
    <submittedName>
        <fullName evidence="2">YycH family regulatory protein</fullName>
    </submittedName>
</protein>
<dbReference type="Gene3D" id="3.10.450.310">
    <property type="match status" value="1"/>
</dbReference>